<dbReference type="EMBL" id="CAKXZT010000001">
    <property type="protein sequence ID" value="CAH2394872.1"/>
    <property type="molecule type" value="Genomic_DNA"/>
</dbReference>
<accession>A0ABM9DGA8</accession>
<keyword evidence="1" id="KW-1133">Transmembrane helix</keyword>
<dbReference type="Proteomes" id="UP001153050">
    <property type="component" value="Unassembled WGS sequence"/>
</dbReference>
<keyword evidence="1" id="KW-0812">Transmembrane</keyword>
<sequence length="35" mass="3933">MIDQSPQEALMGRGILLWLLGVPIPIIILIMLFAR</sequence>
<keyword evidence="1" id="KW-0472">Membrane</keyword>
<name>A0ABM9DGA8_9HYPH</name>
<proteinExistence type="predicted"/>
<evidence type="ECO:0000313" key="2">
    <source>
        <dbReference type="EMBL" id="CAH2394872.1"/>
    </source>
</evidence>
<gene>
    <name evidence="2" type="ORF">MES5069_10029</name>
</gene>
<evidence type="ECO:0000256" key="1">
    <source>
        <dbReference type="SAM" id="Phobius"/>
    </source>
</evidence>
<evidence type="ECO:0008006" key="4">
    <source>
        <dbReference type="Google" id="ProtNLM"/>
    </source>
</evidence>
<organism evidence="2 3">
    <name type="scientific">Mesorhizobium escarrei</name>
    <dbReference type="NCBI Taxonomy" id="666018"/>
    <lineage>
        <taxon>Bacteria</taxon>
        <taxon>Pseudomonadati</taxon>
        <taxon>Pseudomonadota</taxon>
        <taxon>Alphaproteobacteria</taxon>
        <taxon>Hyphomicrobiales</taxon>
        <taxon>Phyllobacteriaceae</taxon>
        <taxon>Mesorhizobium</taxon>
    </lineage>
</organism>
<keyword evidence="3" id="KW-1185">Reference proteome</keyword>
<reference evidence="2 3" key="1">
    <citation type="submission" date="2022-03" db="EMBL/GenBank/DDBJ databases">
        <authorList>
            <person name="Brunel B."/>
        </authorList>
    </citation>
    <scope>NUCLEOTIDE SEQUENCE [LARGE SCALE GENOMIC DNA]</scope>
    <source>
        <strain evidence="2">STM5069sample</strain>
    </source>
</reference>
<protein>
    <recommendedName>
        <fullName evidence="4">ABC transporter permease</fullName>
    </recommendedName>
</protein>
<comment type="caution">
    <text evidence="2">The sequence shown here is derived from an EMBL/GenBank/DDBJ whole genome shotgun (WGS) entry which is preliminary data.</text>
</comment>
<feature type="transmembrane region" description="Helical" evidence="1">
    <location>
        <begin position="15"/>
        <end position="34"/>
    </location>
</feature>
<evidence type="ECO:0000313" key="3">
    <source>
        <dbReference type="Proteomes" id="UP001153050"/>
    </source>
</evidence>